<evidence type="ECO:0000256" key="1">
    <source>
        <dbReference type="SAM" id="MobiDB-lite"/>
    </source>
</evidence>
<feature type="compositionally biased region" description="Basic and acidic residues" evidence="1">
    <location>
        <begin position="1"/>
        <end position="20"/>
    </location>
</feature>
<dbReference type="Proteomes" id="UP000619244">
    <property type="component" value="Unassembled WGS sequence"/>
</dbReference>
<dbReference type="RefSeq" id="WP_190188667.1">
    <property type="nucleotide sequence ID" value="NZ_BMVU01000002.1"/>
</dbReference>
<gene>
    <name evidence="3" type="ORF">GCM10010358_07250</name>
</gene>
<protein>
    <submittedName>
        <fullName evidence="3">Transcriptional regulator</fullName>
    </submittedName>
</protein>
<comment type="caution">
    <text evidence="3">The sequence shown here is derived from an EMBL/GenBank/DDBJ whole genome shotgun (WGS) entry which is preliminary data.</text>
</comment>
<dbReference type="SMART" id="SM00530">
    <property type="entry name" value="HTH_XRE"/>
    <property type="match status" value="1"/>
</dbReference>
<feature type="domain" description="HTH cro/C1-type" evidence="2">
    <location>
        <begin position="43"/>
        <end position="83"/>
    </location>
</feature>
<organism evidence="3 4">
    <name type="scientific">Streptomyces minutiscleroticus</name>
    <dbReference type="NCBI Taxonomy" id="68238"/>
    <lineage>
        <taxon>Bacteria</taxon>
        <taxon>Bacillati</taxon>
        <taxon>Actinomycetota</taxon>
        <taxon>Actinomycetes</taxon>
        <taxon>Kitasatosporales</taxon>
        <taxon>Streptomycetaceae</taxon>
        <taxon>Streptomyces</taxon>
    </lineage>
</organism>
<dbReference type="CDD" id="cd00093">
    <property type="entry name" value="HTH_XRE"/>
    <property type="match status" value="1"/>
</dbReference>
<evidence type="ECO:0000313" key="3">
    <source>
        <dbReference type="EMBL" id="GGX55900.1"/>
    </source>
</evidence>
<evidence type="ECO:0000259" key="2">
    <source>
        <dbReference type="PROSITE" id="PS50943"/>
    </source>
</evidence>
<dbReference type="Gene3D" id="1.10.260.40">
    <property type="entry name" value="lambda repressor-like DNA-binding domains"/>
    <property type="match status" value="1"/>
</dbReference>
<proteinExistence type="predicted"/>
<keyword evidence="4" id="KW-1185">Reference proteome</keyword>
<name>A0A918NBI9_9ACTN</name>
<dbReference type="Pfam" id="PF19054">
    <property type="entry name" value="DUF5753"/>
    <property type="match status" value="1"/>
</dbReference>
<dbReference type="InterPro" id="IPR010982">
    <property type="entry name" value="Lambda_DNA-bd_dom_sf"/>
</dbReference>
<reference evidence="3" key="1">
    <citation type="journal article" date="2014" name="Int. J. Syst. Evol. Microbiol.">
        <title>Complete genome sequence of Corynebacterium casei LMG S-19264T (=DSM 44701T), isolated from a smear-ripened cheese.</title>
        <authorList>
            <consortium name="US DOE Joint Genome Institute (JGI-PGF)"/>
            <person name="Walter F."/>
            <person name="Albersmeier A."/>
            <person name="Kalinowski J."/>
            <person name="Ruckert C."/>
        </authorList>
    </citation>
    <scope>NUCLEOTIDE SEQUENCE</scope>
    <source>
        <strain evidence="3">JCM 4790</strain>
    </source>
</reference>
<sequence length="301" mass="33656">MTHTDRDGDRNTDANRDRRPPPPPPPEDAEGSADLNQTVGKQLRVLRERAGWTQRELGDRLGYSEDLIASLERGRRTPQPEFLDAADEALAADGLLKATKEAVTRAKARARVRHPAWFRDYARLEAGAVEINFFSMVTVPGLLQTEDYARVTFTVRQPLWAEETIEERLAARMSRQEILTNWPPPIVTAVIDEAVLRREIGGRKVQQDQLRHLLEVGRLRSTTLQVLPLGCDENPGVDGPFVLLTPKGKPQVAYLEVQGTSQLITDAEEVRILAARYGAIRGQALTPRESLALMTDLMGER</sequence>
<reference evidence="3" key="2">
    <citation type="submission" date="2020-09" db="EMBL/GenBank/DDBJ databases">
        <authorList>
            <person name="Sun Q."/>
            <person name="Ohkuma M."/>
        </authorList>
    </citation>
    <scope>NUCLEOTIDE SEQUENCE</scope>
    <source>
        <strain evidence="3">JCM 4790</strain>
    </source>
</reference>
<dbReference type="InterPro" id="IPR001387">
    <property type="entry name" value="Cro/C1-type_HTH"/>
</dbReference>
<dbReference type="GO" id="GO:0003677">
    <property type="term" value="F:DNA binding"/>
    <property type="evidence" value="ECO:0007669"/>
    <property type="project" value="InterPro"/>
</dbReference>
<evidence type="ECO:0000313" key="4">
    <source>
        <dbReference type="Proteomes" id="UP000619244"/>
    </source>
</evidence>
<dbReference type="InterPro" id="IPR043917">
    <property type="entry name" value="DUF5753"/>
</dbReference>
<dbReference type="EMBL" id="BMVU01000002">
    <property type="protein sequence ID" value="GGX55900.1"/>
    <property type="molecule type" value="Genomic_DNA"/>
</dbReference>
<dbReference type="PROSITE" id="PS50943">
    <property type="entry name" value="HTH_CROC1"/>
    <property type="match status" value="1"/>
</dbReference>
<dbReference type="SUPFAM" id="SSF47413">
    <property type="entry name" value="lambda repressor-like DNA-binding domains"/>
    <property type="match status" value="1"/>
</dbReference>
<accession>A0A918NBI9</accession>
<feature type="region of interest" description="Disordered" evidence="1">
    <location>
        <begin position="1"/>
        <end position="38"/>
    </location>
</feature>
<dbReference type="AlphaFoldDB" id="A0A918NBI9"/>
<dbReference type="Pfam" id="PF13560">
    <property type="entry name" value="HTH_31"/>
    <property type="match status" value="1"/>
</dbReference>